<sequence>MQKGTYSLVLILEKEQYIVIGKLGNFLFKKGYYVYNGSALGGFGRVRHHLNKKKCKRWHIDYLLEKAKIIKIITSETNKNYEHDISKNLANDKDAEIPVIKFGSSDCNKGCSSHLVYFKKLPDLGNTYEQLCLKFIVFEKADFKNI</sequence>
<gene>
    <name evidence="1" type="ORF">AMQ22_01401</name>
</gene>
<organism evidence="1 2">
    <name type="scientific">Candidatus Methanofastidiosum methylothiophilum</name>
    <dbReference type="NCBI Taxonomy" id="1705564"/>
    <lineage>
        <taxon>Archaea</taxon>
        <taxon>Methanobacteriati</taxon>
        <taxon>Methanobacteriota</taxon>
        <taxon>Stenosarchaea group</taxon>
        <taxon>Candidatus Methanofastidiosia</taxon>
        <taxon>Candidatus Methanofastidiosales</taxon>
        <taxon>Candidatus Methanofastidiosaceae</taxon>
        <taxon>Candidatus Methanofastidiosum</taxon>
    </lineage>
</organism>
<evidence type="ECO:0000313" key="2">
    <source>
        <dbReference type="Proteomes" id="UP000075398"/>
    </source>
</evidence>
<proteinExistence type="predicted"/>
<reference evidence="1 2" key="1">
    <citation type="journal article" date="2016" name="ISME J.">
        <title>Chasing the elusive Euryarchaeota class WSA2: genomes reveal a uniquely fastidious methyl-reducing methanogen.</title>
        <authorList>
            <person name="Nobu M.K."/>
            <person name="Narihiro T."/>
            <person name="Kuroda K."/>
            <person name="Mei R."/>
            <person name="Liu W.T."/>
        </authorList>
    </citation>
    <scope>NUCLEOTIDE SEQUENCE [LARGE SCALE GENOMIC DNA]</scope>
    <source>
        <strain evidence="1">U1lsi0528_Bin055</strain>
    </source>
</reference>
<dbReference type="Pfam" id="PF01986">
    <property type="entry name" value="DUF123"/>
    <property type="match status" value="1"/>
</dbReference>
<protein>
    <recommendedName>
        <fullName evidence="3">GIY-YIG domain-containing protein</fullName>
    </recommendedName>
</protein>
<accession>A0A150J148</accession>
<evidence type="ECO:0008006" key="3">
    <source>
        <dbReference type="Google" id="ProtNLM"/>
    </source>
</evidence>
<dbReference type="CDD" id="cd10441">
    <property type="entry name" value="GIY-YIG_COG1833"/>
    <property type="match status" value="1"/>
</dbReference>
<dbReference type="PANTHER" id="PTHR37460">
    <property type="entry name" value="ENDONUCLEASE III"/>
    <property type="match status" value="1"/>
</dbReference>
<dbReference type="InterPro" id="IPR002837">
    <property type="entry name" value="DUF123"/>
</dbReference>
<evidence type="ECO:0000313" key="1">
    <source>
        <dbReference type="EMBL" id="KYC50805.1"/>
    </source>
</evidence>
<dbReference type="PANTHER" id="PTHR37460:SF1">
    <property type="entry name" value="ENDONUCLEASE III"/>
    <property type="match status" value="1"/>
</dbReference>
<dbReference type="AlphaFoldDB" id="A0A150J148"/>
<name>A0A150J148_9EURY</name>
<comment type="caution">
    <text evidence="1">The sequence shown here is derived from an EMBL/GenBank/DDBJ whole genome shotgun (WGS) entry which is preliminary data.</text>
</comment>
<dbReference type="Proteomes" id="UP000075398">
    <property type="component" value="Unassembled WGS sequence"/>
</dbReference>
<dbReference type="EMBL" id="LNGC01000067">
    <property type="protein sequence ID" value="KYC50805.1"/>
    <property type="molecule type" value="Genomic_DNA"/>
</dbReference>